<protein>
    <recommendedName>
        <fullName evidence="2">histidine kinase</fullName>
        <ecNumber evidence="2">2.7.13.3</ecNumber>
    </recommendedName>
</protein>
<dbReference type="PROSITE" id="PS50109">
    <property type="entry name" value="HIS_KIN"/>
    <property type="match status" value="1"/>
</dbReference>
<sequence length="532" mass="59359">MPLLPYSYTRSANLNYPATFWRSLLLFNVYRMVVASILMIAALSFQMKGDTDLDLQPGSLITIVSAYWLFSLVAFGTIRARWPMFNVQLSVQVSVDIIIMVTLMYLNGGIRSGLGLLLMPYLAAAGLISRGRMTLFHAAIASIGVLAEQTLRMLLQENNATDFGQPVLLSIGYFATAWLGYRLAQHATESEKVALQRGIDLANLAQINQLIIQDMPDGVIVIDEKGVIRSRNQQADRLLGPPPFRERLTLSDYLPELELAAKGWLEGHTQGDLVLKTNSGKQIHPRFVPIAANRAAGAVIFIEDVHRQQALAQQMKLAALGRLTANIAHEIRNPLSSIGHAAELLSEDKSDPLTVKLTRIIRDNTRRLDGMVQDILQLNRRDRAQPEQIRLAGFLDSFIEELSQAERIPANCIDIQIEETLVVGFDRNHLHQILWNLTRNAWRYCKQAQGSIRILARHDGNQGWIDVTDDGPGVPPEHRAKLFEPFFTTDDSHGSGLGLYIAREVAAANHASLDYVAKKSGATFRLTCRIWQ</sequence>
<accession>A0A840MNG6</accession>
<dbReference type="SMART" id="SM00387">
    <property type="entry name" value="HATPase_c"/>
    <property type="match status" value="1"/>
</dbReference>
<dbReference type="PANTHER" id="PTHR43065:SF52">
    <property type="entry name" value="SENSOR PROTEIN KINASE PILS"/>
    <property type="match status" value="1"/>
</dbReference>
<dbReference type="InterPro" id="IPR005467">
    <property type="entry name" value="His_kinase_dom"/>
</dbReference>
<dbReference type="InterPro" id="IPR004358">
    <property type="entry name" value="Sig_transdc_His_kin-like_C"/>
</dbReference>
<keyword evidence="6" id="KW-0808">Transferase</keyword>
<dbReference type="InterPro" id="IPR035965">
    <property type="entry name" value="PAS-like_dom_sf"/>
</dbReference>
<feature type="domain" description="Histidine kinase" evidence="5">
    <location>
        <begin position="326"/>
        <end position="532"/>
    </location>
</feature>
<dbReference type="InterPro" id="IPR036890">
    <property type="entry name" value="HATPase_C_sf"/>
</dbReference>
<keyword evidence="3" id="KW-0597">Phosphoprotein</keyword>
<dbReference type="CDD" id="cd00082">
    <property type="entry name" value="HisKA"/>
    <property type="match status" value="1"/>
</dbReference>
<comment type="caution">
    <text evidence="6">The sequence shown here is derived from an EMBL/GenBank/DDBJ whole genome shotgun (WGS) entry which is preliminary data.</text>
</comment>
<evidence type="ECO:0000313" key="7">
    <source>
        <dbReference type="Proteomes" id="UP000575898"/>
    </source>
</evidence>
<dbReference type="SUPFAM" id="SSF47384">
    <property type="entry name" value="Homodimeric domain of signal transducing histidine kinase"/>
    <property type="match status" value="1"/>
</dbReference>
<evidence type="ECO:0000313" key="6">
    <source>
        <dbReference type="EMBL" id="MBB5018292.1"/>
    </source>
</evidence>
<keyword evidence="4" id="KW-0472">Membrane</keyword>
<dbReference type="EMBL" id="JACHHY010000008">
    <property type="protein sequence ID" value="MBB5018292.1"/>
    <property type="molecule type" value="Genomic_DNA"/>
</dbReference>
<keyword evidence="4" id="KW-1133">Transmembrane helix</keyword>
<dbReference type="Gene3D" id="3.30.565.10">
    <property type="entry name" value="Histidine kinase-like ATPase, C-terminal domain"/>
    <property type="match status" value="1"/>
</dbReference>
<dbReference type="PRINTS" id="PR00344">
    <property type="entry name" value="BCTRLSENSOR"/>
</dbReference>
<dbReference type="SUPFAM" id="SSF55785">
    <property type="entry name" value="PYP-like sensor domain (PAS domain)"/>
    <property type="match status" value="1"/>
</dbReference>
<keyword evidence="4" id="KW-0812">Transmembrane</keyword>
<evidence type="ECO:0000256" key="1">
    <source>
        <dbReference type="ARBA" id="ARBA00000085"/>
    </source>
</evidence>
<dbReference type="SUPFAM" id="SSF55874">
    <property type="entry name" value="ATPase domain of HSP90 chaperone/DNA topoisomerase II/histidine kinase"/>
    <property type="match status" value="1"/>
</dbReference>
<keyword evidence="7" id="KW-1185">Reference proteome</keyword>
<feature type="transmembrane region" description="Helical" evidence="4">
    <location>
        <begin position="113"/>
        <end position="129"/>
    </location>
</feature>
<dbReference type="AlphaFoldDB" id="A0A840MNG6"/>
<evidence type="ECO:0000259" key="5">
    <source>
        <dbReference type="PROSITE" id="PS50109"/>
    </source>
</evidence>
<evidence type="ECO:0000256" key="3">
    <source>
        <dbReference type="ARBA" id="ARBA00022553"/>
    </source>
</evidence>
<name>A0A840MNG6_9PROT</name>
<organism evidence="6 7">
    <name type="scientific">Chitinivorax tropicus</name>
    <dbReference type="NCBI Taxonomy" id="714531"/>
    <lineage>
        <taxon>Bacteria</taxon>
        <taxon>Pseudomonadati</taxon>
        <taxon>Pseudomonadota</taxon>
        <taxon>Betaproteobacteria</taxon>
        <taxon>Chitinivorax</taxon>
    </lineage>
</organism>
<feature type="transmembrane region" description="Helical" evidence="4">
    <location>
        <begin position="57"/>
        <end position="78"/>
    </location>
</feature>
<comment type="catalytic activity">
    <reaction evidence="1">
        <text>ATP + protein L-histidine = ADP + protein N-phospho-L-histidine.</text>
        <dbReference type="EC" id="2.7.13.3"/>
    </reaction>
</comment>
<dbReference type="Gene3D" id="3.30.450.20">
    <property type="entry name" value="PAS domain"/>
    <property type="match status" value="1"/>
</dbReference>
<gene>
    <name evidence="6" type="ORF">HNQ59_001580</name>
</gene>
<dbReference type="Pfam" id="PF02518">
    <property type="entry name" value="HATPase_c"/>
    <property type="match status" value="1"/>
</dbReference>
<dbReference type="SMART" id="SM00388">
    <property type="entry name" value="HisKA"/>
    <property type="match status" value="1"/>
</dbReference>
<reference evidence="6 7" key="1">
    <citation type="submission" date="2020-08" db="EMBL/GenBank/DDBJ databases">
        <title>Genomic Encyclopedia of Type Strains, Phase IV (KMG-IV): sequencing the most valuable type-strain genomes for metagenomic binning, comparative biology and taxonomic classification.</title>
        <authorList>
            <person name="Goeker M."/>
        </authorList>
    </citation>
    <scope>NUCLEOTIDE SEQUENCE [LARGE SCALE GENOMIC DNA]</scope>
    <source>
        <strain evidence="6 7">DSM 27165</strain>
    </source>
</reference>
<dbReference type="PANTHER" id="PTHR43065">
    <property type="entry name" value="SENSOR HISTIDINE KINASE"/>
    <property type="match status" value="1"/>
</dbReference>
<dbReference type="InterPro" id="IPR003661">
    <property type="entry name" value="HisK_dim/P_dom"/>
</dbReference>
<dbReference type="InterPro" id="IPR036097">
    <property type="entry name" value="HisK_dim/P_sf"/>
</dbReference>
<dbReference type="Proteomes" id="UP000575898">
    <property type="component" value="Unassembled WGS sequence"/>
</dbReference>
<evidence type="ECO:0000256" key="4">
    <source>
        <dbReference type="SAM" id="Phobius"/>
    </source>
</evidence>
<proteinExistence type="predicted"/>
<dbReference type="RefSeq" id="WP_184037352.1">
    <property type="nucleotide sequence ID" value="NZ_JACHHY010000008.1"/>
</dbReference>
<dbReference type="InterPro" id="IPR003594">
    <property type="entry name" value="HATPase_dom"/>
</dbReference>
<dbReference type="GO" id="GO:0000155">
    <property type="term" value="F:phosphorelay sensor kinase activity"/>
    <property type="evidence" value="ECO:0007669"/>
    <property type="project" value="InterPro"/>
</dbReference>
<keyword evidence="6" id="KW-0418">Kinase</keyword>
<dbReference type="Gene3D" id="1.10.287.130">
    <property type="match status" value="1"/>
</dbReference>
<dbReference type="Pfam" id="PF25323">
    <property type="entry name" value="6TM_PilS"/>
    <property type="match status" value="1"/>
</dbReference>
<evidence type="ECO:0000256" key="2">
    <source>
        <dbReference type="ARBA" id="ARBA00012438"/>
    </source>
</evidence>
<dbReference type="Pfam" id="PF00512">
    <property type="entry name" value="HisKA"/>
    <property type="match status" value="1"/>
</dbReference>
<feature type="transmembrane region" description="Helical" evidence="4">
    <location>
        <begin position="20"/>
        <end position="45"/>
    </location>
</feature>
<dbReference type="EC" id="2.7.13.3" evidence="2"/>